<dbReference type="EMBL" id="PVYX01000002">
    <property type="protein sequence ID" value="PRX54735.1"/>
    <property type="molecule type" value="Genomic_DNA"/>
</dbReference>
<dbReference type="AlphaFoldDB" id="A0A2T0MB87"/>
<dbReference type="PROSITE" id="PS51257">
    <property type="entry name" value="PROKAR_LIPOPROTEIN"/>
    <property type="match status" value="1"/>
</dbReference>
<accession>A0A2T0MB87</accession>
<proteinExistence type="predicted"/>
<dbReference type="OrthoDB" id="1454457at2"/>
<dbReference type="RefSeq" id="WP_146129911.1">
    <property type="nucleotide sequence ID" value="NZ_PVYX01000002.1"/>
</dbReference>
<protein>
    <recommendedName>
        <fullName evidence="3">Lipoprotein</fullName>
    </recommendedName>
</protein>
<organism evidence="1 2">
    <name type="scientific">Flagellimonas meridianipacifica</name>
    <dbReference type="NCBI Taxonomy" id="1080225"/>
    <lineage>
        <taxon>Bacteria</taxon>
        <taxon>Pseudomonadati</taxon>
        <taxon>Bacteroidota</taxon>
        <taxon>Flavobacteriia</taxon>
        <taxon>Flavobacteriales</taxon>
        <taxon>Flavobacteriaceae</taxon>
        <taxon>Flagellimonas</taxon>
    </lineage>
</organism>
<evidence type="ECO:0008006" key="3">
    <source>
        <dbReference type="Google" id="ProtNLM"/>
    </source>
</evidence>
<gene>
    <name evidence="1" type="ORF">CLV81_3139</name>
</gene>
<name>A0A2T0MB87_9FLAO</name>
<sequence>MRPKYFLFILIFLFMSCKKNRNQSLTVLKSTKQQTLPLDSVPIWIKSLSGLSQSLSDFEIQAITYNTKLKNLLQNIRSSKEFDELVRINNDEQTQSFLSQSKDGKLTIVNWNTRLGGSQGEYKSLIFGKNTFGITIEELDVDKSIKYDSIFLLKDASEAPIYLLHGTGKTSNYDFFNRIDAIGVQNSQFVKRKIFPGNKSSWENPYRSGKSSGSWLETPTLNDEGLMLFENNSSKHGFAFKPYVFNGKKYEEKLYELDSIMIKEDFRKNLSGSHQMLRGSEVPISTSVTHNQDTFLFKDGLKVIDNYNEENEKSEITIYHSKLGEESTMDFNGHMNLVAKNTTYLFFMGYGVPESSPIYIYDLDQNKIVYSIYVADAIIRGNQLIFSQQIDNKRLEELDFSNCQDELQRFEILVLSFLDTSPMLQSTGQSYCTYVQ</sequence>
<reference evidence="1 2" key="1">
    <citation type="submission" date="2018-03" db="EMBL/GenBank/DDBJ databases">
        <title>Genomic Encyclopedia of Archaeal and Bacterial Type Strains, Phase II (KMG-II): from individual species to whole genera.</title>
        <authorList>
            <person name="Goeker M."/>
        </authorList>
    </citation>
    <scope>NUCLEOTIDE SEQUENCE [LARGE SCALE GENOMIC DNA]</scope>
    <source>
        <strain evidence="1 2">DSM 25027</strain>
    </source>
</reference>
<dbReference type="Proteomes" id="UP000237640">
    <property type="component" value="Unassembled WGS sequence"/>
</dbReference>
<keyword evidence="2" id="KW-1185">Reference proteome</keyword>
<evidence type="ECO:0000313" key="1">
    <source>
        <dbReference type="EMBL" id="PRX54735.1"/>
    </source>
</evidence>
<comment type="caution">
    <text evidence="1">The sequence shown here is derived from an EMBL/GenBank/DDBJ whole genome shotgun (WGS) entry which is preliminary data.</text>
</comment>
<evidence type="ECO:0000313" key="2">
    <source>
        <dbReference type="Proteomes" id="UP000237640"/>
    </source>
</evidence>